<keyword evidence="6" id="KW-1185">Reference proteome</keyword>
<evidence type="ECO:0000256" key="2">
    <source>
        <dbReference type="SAM" id="MobiDB-lite"/>
    </source>
</evidence>
<reference evidence="5" key="1">
    <citation type="submission" date="2015-06" db="EMBL/GenBank/DDBJ databases">
        <authorList>
            <person name="Nguyen H."/>
        </authorList>
    </citation>
    <scope>NUCLEOTIDE SEQUENCE</scope>
    <source>
        <strain evidence="5">DAOM 180753</strain>
    </source>
</reference>
<dbReference type="InterPro" id="IPR011009">
    <property type="entry name" value="Kinase-like_dom_sf"/>
</dbReference>
<dbReference type="PANTHER" id="PTHR22603:SF93">
    <property type="entry name" value="RE24176P"/>
    <property type="match status" value="1"/>
</dbReference>
<feature type="compositionally biased region" description="Basic and acidic residues" evidence="2">
    <location>
        <begin position="196"/>
        <end position="216"/>
    </location>
</feature>
<feature type="chain" id="PRO_5042538822" description="Choline kinase N-terminal domain-containing protein" evidence="3">
    <location>
        <begin position="24"/>
        <end position="873"/>
    </location>
</feature>
<dbReference type="CDD" id="cd05157">
    <property type="entry name" value="ETNK_euk"/>
    <property type="match status" value="1"/>
</dbReference>
<accession>A0AAI9XCS2</accession>
<organism evidence="5 6">
    <name type="scientific">Penicillium thymicola</name>
    <dbReference type="NCBI Taxonomy" id="293382"/>
    <lineage>
        <taxon>Eukaryota</taxon>
        <taxon>Fungi</taxon>
        <taxon>Dikarya</taxon>
        <taxon>Ascomycota</taxon>
        <taxon>Pezizomycotina</taxon>
        <taxon>Eurotiomycetes</taxon>
        <taxon>Eurotiomycetidae</taxon>
        <taxon>Eurotiales</taxon>
        <taxon>Aspergillaceae</taxon>
        <taxon>Penicillium</taxon>
    </lineage>
</organism>
<dbReference type="Gene3D" id="3.90.1200.10">
    <property type="match status" value="1"/>
</dbReference>
<evidence type="ECO:0000256" key="3">
    <source>
        <dbReference type="SAM" id="SignalP"/>
    </source>
</evidence>
<feature type="compositionally biased region" description="Basic residues" evidence="2">
    <location>
        <begin position="306"/>
        <end position="320"/>
    </location>
</feature>
<name>A0AAI9XCS2_PENTH</name>
<protein>
    <recommendedName>
        <fullName evidence="4">Choline kinase N-terminal domain-containing protein</fullName>
    </recommendedName>
</protein>
<dbReference type="AlphaFoldDB" id="A0AAI9XCS2"/>
<evidence type="ECO:0000256" key="1">
    <source>
        <dbReference type="ARBA" id="ARBA00038211"/>
    </source>
</evidence>
<proteinExistence type="inferred from homology"/>
<feature type="region of interest" description="Disordered" evidence="2">
    <location>
        <begin position="803"/>
        <end position="825"/>
    </location>
</feature>
<feature type="region of interest" description="Disordered" evidence="2">
    <location>
        <begin position="181"/>
        <end position="220"/>
    </location>
</feature>
<dbReference type="Pfam" id="PF04428">
    <property type="entry name" value="Choline_kin_N"/>
    <property type="match status" value="1"/>
</dbReference>
<dbReference type="GO" id="GO:0004103">
    <property type="term" value="F:choline kinase activity"/>
    <property type="evidence" value="ECO:0007669"/>
    <property type="project" value="TreeGrafter"/>
</dbReference>
<keyword evidence="3" id="KW-0732">Signal</keyword>
<dbReference type="Proteomes" id="UP001227192">
    <property type="component" value="Unassembled WGS sequence"/>
</dbReference>
<dbReference type="GO" id="GO:0005737">
    <property type="term" value="C:cytoplasm"/>
    <property type="evidence" value="ECO:0007669"/>
    <property type="project" value="TreeGrafter"/>
</dbReference>
<dbReference type="Gene3D" id="3.30.200.20">
    <property type="entry name" value="Phosphorylase Kinase, domain 1"/>
    <property type="match status" value="1"/>
</dbReference>
<feature type="domain" description="Choline kinase N-terminal" evidence="4">
    <location>
        <begin position="327"/>
        <end position="402"/>
    </location>
</feature>
<feature type="compositionally biased region" description="Basic residues" evidence="2">
    <location>
        <begin position="234"/>
        <end position="243"/>
    </location>
</feature>
<dbReference type="Pfam" id="PF01633">
    <property type="entry name" value="Choline_kinase"/>
    <property type="match status" value="1"/>
</dbReference>
<dbReference type="EMBL" id="LACB01000016">
    <property type="protein sequence ID" value="KAJ9492192.1"/>
    <property type="molecule type" value="Genomic_DNA"/>
</dbReference>
<evidence type="ECO:0000313" key="6">
    <source>
        <dbReference type="Proteomes" id="UP001227192"/>
    </source>
</evidence>
<gene>
    <name evidence="5" type="ORF">VN97_g1038</name>
</gene>
<reference evidence="5" key="2">
    <citation type="journal article" date="2016" name="Fungal Biol.">
        <title>Ochratoxin A production by Penicillium thymicola.</title>
        <authorList>
            <person name="Nguyen H.D.T."/>
            <person name="McMullin D.R."/>
            <person name="Ponomareva E."/>
            <person name="Riley R."/>
            <person name="Pomraning K.R."/>
            <person name="Baker S.E."/>
            <person name="Seifert K.A."/>
        </authorList>
    </citation>
    <scope>NUCLEOTIDE SEQUENCE</scope>
    <source>
        <strain evidence="5">DAOM 180753</strain>
    </source>
</reference>
<dbReference type="GO" id="GO:0006646">
    <property type="term" value="P:phosphatidylethanolamine biosynthetic process"/>
    <property type="evidence" value="ECO:0007669"/>
    <property type="project" value="TreeGrafter"/>
</dbReference>
<comment type="similarity">
    <text evidence="1">Belongs to the choline/ethanolamine kinase family.</text>
</comment>
<feature type="region of interest" description="Disordered" evidence="2">
    <location>
        <begin position="234"/>
        <end position="278"/>
    </location>
</feature>
<feature type="region of interest" description="Disordered" evidence="2">
    <location>
        <begin position="298"/>
        <end position="337"/>
    </location>
</feature>
<feature type="region of interest" description="Disordered" evidence="2">
    <location>
        <begin position="730"/>
        <end position="751"/>
    </location>
</feature>
<comment type="caution">
    <text evidence="5">The sequence shown here is derived from an EMBL/GenBank/DDBJ whole genome shotgun (WGS) entry which is preliminary data.</text>
</comment>
<evidence type="ECO:0000259" key="4">
    <source>
        <dbReference type="Pfam" id="PF04428"/>
    </source>
</evidence>
<dbReference type="PANTHER" id="PTHR22603">
    <property type="entry name" value="CHOLINE/ETHANOALAMINE KINASE"/>
    <property type="match status" value="1"/>
</dbReference>
<feature type="signal peptide" evidence="3">
    <location>
        <begin position="1"/>
        <end position="23"/>
    </location>
</feature>
<dbReference type="SUPFAM" id="SSF56112">
    <property type="entry name" value="Protein kinase-like (PK-like)"/>
    <property type="match status" value="1"/>
</dbReference>
<dbReference type="GO" id="GO:0004305">
    <property type="term" value="F:ethanolamine kinase activity"/>
    <property type="evidence" value="ECO:0007669"/>
    <property type="project" value="TreeGrafter"/>
</dbReference>
<dbReference type="InterPro" id="IPR007521">
    <property type="entry name" value="Choline_kin_N"/>
</dbReference>
<sequence length="873" mass="99526">MSIVHANLGILLIGICNLPETLRMPRYPSIDMLYTPYWLTTPTNVPRTRPDQRKAFDAPFDARSSPTCDKLKAMSAMYLCDLYHFSGDFLTMRHFFFLQLVPIARKLWQNLHKAPLRITSRLESVVISKPETTPGTIPFKIQTHILRQAWLSASLTKALHTSGIVVGSPTKTHLRHYRDHMSPKPIAQPSFTMPSLEDHSGLKHREDQEQSTRPEEDTQQGLFNQVYEWLHHEKTRRQNRKARKAETIPHATNENQSAEEDGVLERRTSDTSHTSESTFSLDKLEKILLQYATTRPRSAMGFPHKQPVKRQSKHRLRGLRRGSASESELTDVDGAPPSVEAFLDNTKTLGYTGGAAVEEIADSSASVKQAKDAEAWVVFKSEIVRLVHTLQLKGWRRVPADLAPEIEVVRLSGALTNAVYVVEPPKNLPPPKTDSNSLVSRKPPPKLLLRIYGPQVDHLIDRENELQILRRLGKKNIGPRILGTFLNGRFEEYFEARPLTPKELRMPETARQVAKRMRELHDGVELLEEEREGGPMIFKNWDKWVDRCEQVMTWLDKEIQSPQNEAKAALEPWRRRGYVCGVAWDVFRKAVDNYRRWLVASSGGTAEIKRQLVFAHNDTQYGNLLRMEPATESPLLLPANEHKQLIVIDFEYSSANTRGLEFANHFTEWCYNYHDEERSWACNNRNYPTSDQQYNFVSTYLTHRPSSAGGPISPLSSPTIRARAPVAVAPLDLDDESERPSSRLSQNEQSKEAELDAEVRFLMQQTRMWRAMNSAQWVAWGIVQAKVPGMEEGIAEMLAARNGLSENGNDDDTKTPPVDADVDEEDDGDFDYLAYAQDRVMFFWGDLLSLNLVKAEELPAPLLEHIKSRLVTY</sequence>
<evidence type="ECO:0000313" key="5">
    <source>
        <dbReference type="EMBL" id="KAJ9492192.1"/>
    </source>
</evidence>